<evidence type="ECO:0000256" key="1">
    <source>
        <dbReference type="SAM" id="MobiDB-lite"/>
    </source>
</evidence>
<keyword evidence="3" id="KW-1185">Reference proteome</keyword>
<sequence>MDLGPILGDMQYANAILLQKLPVLHVFDSIGYPCTRASGESPTTKHRLLHASGPHPTPQPDDPKLSR</sequence>
<accession>A0A2Z7AN00</accession>
<feature type="region of interest" description="Disordered" evidence="1">
    <location>
        <begin position="35"/>
        <end position="67"/>
    </location>
</feature>
<evidence type="ECO:0000313" key="2">
    <source>
        <dbReference type="EMBL" id="KZV22826.1"/>
    </source>
</evidence>
<dbReference type="AlphaFoldDB" id="A0A2Z7AN00"/>
<name>A0A2Z7AN00_9LAMI</name>
<proteinExistence type="predicted"/>
<protein>
    <submittedName>
        <fullName evidence="2">Uncharacterized protein</fullName>
    </submittedName>
</protein>
<reference evidence="2 3" key="1">
    <citation type="journal article" date="2015" name="Proc. Natl. Acad. Sci. U.S.A.">
        <title>The resurrection genome of Boea hygrometrica: A blueprint for survival of dehydration.</title>
        <authorList>
            <person name="Xiao L."/>
            <person name="Yang G."/>
            <person name="Zhang L."/>
            <person name="Yang X."/>
            <person name="Zhao S."/>
            <person name="Ji Z."/>
            <person name="Zhou Q."/>
            <person name="Hu M."/>
            <person name="Wang Y."/>
            <person name="Chen M."/>
            <person name="Xu Y."/>
            <person name="Jin H."/>
            <person name="Xiao X."/>
            <person name="Hu G."/>
            <person name="Bao F."/>
            <person name="Hu Y."/>
            <person name="Wan P."/>
            <person name="Li L."/>
            <person name="Deng X."/>
            <person name="Kuang T."/>
            <person name="Xiang C."/>
            <person name="Zhu J.K."/>
            <person name="Oliver M.J."/>
            <person name="He Y."/>
        </authorList>
    </citation>
    <scope>NUCLEOTIDE SEQUENCE [LARGE SCALE GENOMIC DNA]</scope>
    <source>
        <strain evidence="3">cv. XS01</strain>
    </source>
</reference>
<dbReference type="Proteomes" id="UP000250235">
    <property type="component" value="Unassembled WGS sequence"/>
</dbReference>
<gene>
    <name evidence="2" type="ORF">F511_31558</name>
</gene>
<evidence type="ECO:0000313" key="3">
    <source>
        <dbReference type="Proteomes" id="UP000250235"/>
    </source>
</evidence>
<dbReference type="EMBL" id="KV014063">
    <property type="protein sequence ID" value="KZV22826.1"/>
    <property type="molecule type" value="Genomic_DNA"/>
</dbReference>
<organism evidence="2 3">
    <name type="scientific">Dorcoceras hygrometricum</name>
    <dbReference type="NCBI Taxonomy" id="472368"/>
    <lineage>
        <taxon>Eukaryota</taxon>
        <taxon>Viridiplantae</taxon>
        <taxon>Streptophyta</taxon>
        <taxon>Embryophyta</taxon>
        <taxon>Tracheophyta</taxon>
        <taxon>Spermatophyta</taxon>
        <taxon>Magnoliopsida</taxon>
        <taxon>eudicotyledons</taxon>
        <taxon>Gunneridae</taxon>
        <taxon>Pentapetalae</taxon>
        <taxon>asterids</taxon>
        <taxon>lamiids</taxon>
        <taxon>Lamiales</taxon>
        <taxon>Gesneriaceae</taxon>
        <taxon>Didymocarpoideae</taxon>
        <taxon>Trichosporeae</taxon>
        <taxon>Loxocarpinae</taxon>
        <taxon>Dorcoceras</taxon>
    </lineage>
</organism>